<dbReference type="PANTHER" id="PTHR13504:SF38">
    <property type="entry name" value="FIDO DOMAIN-CONTAINING PROTEIN"/>
    <property type="match status" value="1"/>
</dbReference>
<keyword evidence="4" id="KW-1185">Reference proteome</keyword>
<protein>
    <recommendedName>
        <fullName evidence="2">Fido domain-containing protein</fullName>
    </recommendedName>
</protein>
<gene>
    <name evidence="3" type="ORF">ILUMI_10812</name>
</gene>
<dbReference type="Gene3D" id="1.10.3290.10">
    <property type="entry name" value="Fido-like domain"/>
    <property type="match status" value="1"/>
</dbReference>
<organism evidence="3 4">
    <name type="scientific">Ignelater luminosus</name>
    <name type="common">Cucubano</name>
    <name type="synonym">Pyrophorus luminosus</name>
    <dbReference type="NCBI Taxonomy" id="2038154"/>
    <lineage>
        <taxon>Eukaryota</taxon>
        <taxon>Metazoa</taxon>
        <taxon>Ecdysozoa</taxon>
        <taxon>Arthropoda</taxon>
        <taxon>Hexapoda</taxon>
        <taxon>Insecta</taxon>
        <taxon>Pterygota</taxon>
        <taxon>Neoptera</taxon>
        <taxon>Endopterygota</taxon>
        <taxon>Coleoptera</taxon>
        <taxon>Polyphaga</taxon>
        <taxon>Elateriformia</taxon>
        <taxon>Elateroidea</taxon>
        <taxon>Elateridae</taxon>
        <taxon>Agrypninae</taxon>
        <taxon>Pyrophorini</taxon>
        <taxon>Ignelater</taxon>
    </lineage>
</organism>
<dbReference type="PANTHER" id="PTHR13504">
    <property type="entry name" value="FIDO DOMAIN-CONTAINING PROTEIN DDB_G0283145"/>
    <property type="match status" value="1"/>
</dbReference>
<dbReference type="EMBL" id="VTPC01005999">
    <property type="protein sequence ID" value="KAF2895358.1"/>
    <property type="molecule type" value="Genomic_DNA"/>
</dbReference>
<dbReference type="InterPro" id="IPR003812">
    <property type="entry name" value="Fido"/>
</dbReference>
<dbReference type="OrthoDB" id="6763393at2759"/>
<dbReference type="AlphaFoldDB" id="A0A8K0CX54"/>
<dbReference type="InterPro" id="IPR036597">
    <property type="entry name" value="Fido-like_dom_sf"/>
</dbReference>
<dbReference type="SUPFAM" id="SSF140931">
    <property type="entry name" value="Fic-like"/>
    <property type="match status" value="1"/>
</dbReference>
<sequence length="278" mass="32276">MPEIKTFVEQPHWRPTYAAGIRELLTEIPQLFERVKTYVIDNEHEDFMKGFVDAYRNLYLTECNRGENTGTLTVAETELALRESNNSLEKNQSKTLNLSQAVSYLFGESLYVETLRHEFNIDLAKKLNEIIGDGLFDGGCYRKEYAQPARTNFIYLAPHLIENRMKELFEYMRAELKCPTKQWYDLAALFFVRFLYIHPFNNGNGRTARLLLSALLLKHSTVPVSLFSSSFDQAQLNRTYLQCLEEAHEHKNFSLLTSLIIESTHRTLHTCITCLDID</sequence>
<name>A0A8K0CX54_IGNLU</name>
<comment type="caution">
    <text evidence="3">The sequence shown here is derived from an EMBL/GenBank/DDBJ whole genome shotgun (WGS) entry which is preliminary data.</text>
</comment>
<evidence type="ECO:0000256" key="1">
    <source>
        <dbReference type="PIRSR" id="PIRSR640198-1"/>
    </source>
</evidence>
<evidence type="ECO:0000259" key="2">
    <source>
        <dbReference type="PROSITE" id="PS51459"/>
    </source>
</evidence>
<evidence type="ECO:0000313" key="4">
    <source>
        <dbReference type="Proteomes" id="UP000801492"/>
    </source>
</evidence>
<feature type="domain" description="Fido" evidence="2">
    <location>
        <begin position="119"/>
        <end position="262"/>
    </location>
</feature>
<dbReference type="Proteomes" id="UP000801492">
    <property type="component" value="Unassembled WGS sequence"/>
</dbReference>
<dbReference type="InterPro" id="IPR040198">
    <property type="entry name" value="Fido_containing"/>
</dbReference>
<proteinExistence type="predicted"/>
<dbReference type="PROSITE" id="PS51459">
    <property type="entry name" value="FIDO"/>
    <property type="match status" value="1"/>
</dbReference>
<evidence type="ECO:0000313" key="3">
    <source>
        <dbReference type="EMBL" id="KAF2895358.1"/>
    </source>
</evidence>
<feature type="active site" evidence="1">
    <location>
        <position position="198"/>
    </location>
</feature>
<accession>A0A8K0CX54</accession>
<dbReference type="Pfam" id="PF02661">
    <property type="entry name" value="Fic"/>
    <property type="match status" value="1"/>
</dbReference>
<reference evidence="3" key="1">
    <citation type="submission" date="2019-08" db="EMBL/GenBank/DDBJ databases">
        <title>The genome of the North American firefly Photinus pyralis.</title>
        <authorList>
            <consortium name="Photinus pyralis genome working group"/>
            <person name="Fallon T.R."/>
            <person name="Sander Lower S.E."/>
            <person name="Weng J.-K."/>
        </authorList>
    </citation>
    <scope>NUCLEOTIDE SEQUENCE</scope>
    <source>
        <strain evidence="3">TRF0915ILg1</strain>
        <tissue evidence="3">Whole body</tissue>
    </source>
</reference>